<dbReference type="GO" id="GO:0005524">
    <property type="term" value="F:ATP binding"/>
    <property type="evidence" value="ECO:0007669"/>
    <property type="project" value="UniProtKB-KW"/>
</dbReference>
<protein>
    <recommendedName>
        <fullName evidence="8">Hypoxia up-regulated protein 1</fullName>
    </recommendedName>
</protein>
<dbReference type="GO" id="GO:0140662">
    <property type="term" value="F:ATP-dependent protein folding chaperone"/>
    <property type="evidence" value="ECO:0007669"/>
    <property type="project" value="InterPro"/>
</dbReference>
<dbReference type="GO" id="GO:0005788">
    <property type="term" value="C:endoplasmic reticulum lumen"/>
    <property type="evidence" value="ECO:0007669"/>
    <property type="project" value="UniProtKB-SubCell"/>
</dbReference>
<sequence>CALHRLYATQDTLDKLVISSTMCTSVAVMSVDLGSEWMKVAIVKPGVPMEIALNKESRRKTPIAVCLKENERLFGDSALGVSVKNPKFVYRHLQSLLGKKHDNPQVAVYQKRFPEHHLVTDESRGTVLFKMQYSPEELLGMVLNYSRGLAQDFAEQPIKDAVITVPVFFNQAERRAVLQAAQMASVKVLQLINDNTAVALNYGVFRRKDINSTAQNIMFYDMGSGSTTATIVTYQTVKTEESGSQPQLQIRGVGFDRSLGGFEMELRLQDHLAKLFNEQKKTKKDVRENHRAMAKLLKEAQRLKTVLSANAEFMAQVEGLLDDMDFKAKVTRVEFETLCADLFERVPGPVQDALSSAEMSLDEIEQVILVGGSTRVPKVQEVLLKAVGKEELGKNLNADEAAAMGAVYQAAALSKAFKVQPFLVREATVFPIQVEFTSEMEEDGSRILKHNKHILFQRMAPYPQSKVFTFNHTDDFAFNINYGDLSFLGQEDLSVFGSLNLTTVQLSGVGSSFQKHTDAEYKGINASFNMNESGVLLLDRQDEKEGAKSGEEEKTTEEAAKTEAEKKAKHQKKNEIYEDVTVELQVKDILNLHLEAVTSSNKKLQDLTDRDLKKQEREKTLNSLEAFLFDTQDKMYQEEYQAVVLEEEKETILAKLSQVSTWMDEDGYSASTKELREKLRYLRKLCRDMFFRVEERRKWPGHLATLESMLNRSSFFLRSSKLVSEDDRIFTDVELKTLEKVINETSTWKNNTVAEQEKSSPTEQPVLLSKDIESKWALLDREVNYLLNKAAKPKAAKPKTAKAAKPNNNSTTERSSSKANSSKMEEKVILPKEETKDEGGKVGKTNTFLLWNMCFIYRGHVQ</sequence>
<dbReference type="GO" id="GO:1903298">
    <property type="term" value="P:negative regulation of hypoxia-induced intrinsic apoptotic signaling pathway"/>
    <property type="evidence" value="ECO:0007669"/>
    <property type="project" value="TreeGrafter"/>
</dbReference>
<reference evidence="10" key="3">
    <citation type="submission" date="2025-09" db="UniProtKB">
        <authorList>
            <consortium name="Ensembl"/>
        </authorList>
    </citation>
    <scope>IDENTIFICATION</scope>
</reference>
<keyword evidence="3" id="KW-0732">Signal</keyword>
<dbReference type="PANTHER" id="PTHR45639">
    <property type="entry name" value="HSC70CB, ISOFORM G-RELATED"/>
    <property type="match status" value="1"/>
</dbReference>
<comment type="similarity">
    <text evidence="2">Belongs to the heat shock protein 70 family.</text>
</comment>
<feature type="region of interest" description="Disordered" evidence="9">
    <location>
        <begin position="542"/>
        <end position="570"/>
    </location>
</feature>
<evidence type="ECO:0000256" key="9">
    <source>
        <dbReference type="SAM" id="MobiDB-lite"/>
    </source>
</evidence>
<dbReference type="Proteomes" id="UP000694395">
    <property type="component" value="Chromosome 12"/>
</dbReference>
<keyword evidence="7" id="KW-0143">Chaperone</keyword>
<keyword evidence="11" id="KW-1185">Reference proteome</keyword>
<dbReference type="GO" id="GO:0034663">
    <property type="term" value="C:endoplasmic reticulum chaperone complex"/>
    <property type="evidence" value="ECO:0007669"/>
    <property type="project" value="TreeGrafter"/>
</dbReference>
<accession>A0A8C7URQ4</accession>
<dbReference type="PROSITE" id="PS01036">
    <property type="entry name" value="HSP70_3"/>
    <property type="match status" value="1"/>
</dbReference>
<keyword evidence="4" id="KW-0547">Nucleotide-binding</keyword>
<dbReference type="Gene3D" id="2.60.34.10">
    <property type="entry name" value="Substrate Binding Domain Of DNAk, Chain A, domain 1"/>
    <property type="match status" value="1"/>
</dbReference>
<evidence type="ECO:0000313" key="11">
    <source>
        <dbReference type="Proteomes" id="UP000694395"/>
    </source>
</evidence>
<evidence type="ECO:0000256" key="4">
    <source>
        <dbReference type="ARBA" id="ARBA00022741"/>
    </source>
</evidence>
<comment type="subcellular location">
    <subcellularLocation>
        <location evidence="1">Endoplasmic reticulum lumen</location>
    </subcellularLocation>
</comment>
<dbReference type="CDD" id="cd10230">
    <property type="entry name" value="ASKHA_NBD_HSP70_HYOU1"/>
    <property type="match status" value="1"/>
</dbReference>
<evidence type="ECO:0000256" key="1">
    <source>
        <dbReference type="ARBA" id="ARBA00004319"/>
    </source>
</evidence>
<evidence type="ECO:0000313" key="10">
    <source>
        <dbReference type="Ensembl" id="ENSOMYP00000098826.2"/>
    </source>
</evidence>
<organism evidence="10 11">
    <name type="scientific">Oncorhynchus mykiss</name>
    <name type="common">Rainbow trout</name>
    <name type="synonym">Salmo gairdneri</name>
    <dbReference type="NCBI Taxonomy" id="8022"/>
    <lineage>
        <taxon>Eukaryota</taxon>
        <taxon>Metazoa</taxon>
        <taxon>Chordata</taxon>
        <taxon>Craniata</taxon>
        <taxon>Vertebrata</taxon>
        <taxon>Euteleostomi</taxon>
        <taxon>Actinopterygii</taxon>
        <taxon>Neopterygii</taxon>
        <taxon>Teleostei</taxon>
        <taxon>Protacanthopterygii</taxon>
        <taxon>Salmoniformes</taxon>
        <taxon>Salmonidae</taxon>
        <taxon>Salmoninae</taxon>
        <taxon>Oncorhynchus</taxon>
    </lineage>
</organism>
<dbReference type="InterPro" id="IPR029047">
    <property type="entry name" value="HSP70_peptide-bd_sf"/>
</dbReference>
<dbReference type="GeneTree" id="ENSGT00940000157686"/>
<dbReference type="GO" id="GO:0030968">
    <property type="term" value="P:endoplasmic reticulum unfolded protein response"/>
    <property type="evidence" value="ECO:0007669"/>
    <property type="project" value="TreeGrafter"/>
</dbReference>
<name>A0A8C7URQ4_ONCMY</name>
<feature type="compositionally biased region" description="Basic and acidic residues" evidence="9">
    <location>
        <begin position="542"/>
        <end position="566"/>
    </location>
</feature>
<keyword evidence="6" id="KW-0067">ATP-binding</keyword>
<feature type="compositionally biased region" description="Basic and acidic residues" evidence="9">
    <location>
        <begin position="823"/>
        <end position="841"/>
    </location>
</feature>
<dbReference type="Ensembl" id="ENSOMYT00000107289.2">
    <property type="protein sequence ID" value="ENSOMYP00000098826.2"/>
    <property type="gene ID" value="ENSOMYG00000042674.2"/>
</dbReference>
<dbReference type="Gene3D" id="3.30.420.40">
    <property type="match status" value="2"/>
</dbReference>
<evidence type="ECO:0000256" key="8">
    <source>
        <dbReference type="ARBA" id="ARBA00040503"/>
    </source>
</evidence>
<evidence type="ECO:0000256" key="6">
    <source>
        <dbReference type="ARBA" id="ARBA00022840"/>
    </source>
</evidence>
<gene>
    <name evidence="10" type="primary">LOC110537640</name>
</gene>
<dbReference type="InterPro" id="IPR013126">
    <property type="entry name" value="Hsp_70_fam"/>
</dbReference>
<dbReference type="FunFam" id="3.90.640.10:FF:000012">
    <property type="entry name" value="Hypoxia up-regulated protein 1"/>
    <property type="match status" value="1"/>
</dbReference>
<reference evidence="10" key="2">
    <citation type="submission" date="2025-08" db="UniProtKB">
        <authorList>
            <consortium name="Ensembl"/>
        </authorList>
    </citation>
    <scope>IDENTIFICATION</scope>
</reference>
<dbReference type="PANTHER" id="PTHR45639:SF3">
    <property type="entry name" value="HYPOXIA UP-REGULATED PROTEIN 1"/>
    <property type="match status" value="1"/>
</dbReference>
<reference evidence="10" key="1">
    <citation type="submission" date="2020-07" db="EMBL/GenBank/DDBJ databases">
        <title>A long reads based de novo assembly of the rainbow trout Arlee double haploid line genome.</title>
        <authorList>
            <person name="Gao G."/>
            <person name="Palti Y."/>
        </authorList>
    </citation>
    <scope>NUCLEOTIDE SEQUENCE [LARGE SCALE GENOMIC DNA]</scope>
</reference>
<feature type="compositionally biased region" description="Polar residues" evidence="9">
    <location>
        <begin position="810"/>
        <end position="822"/>
    </location>
</feature>
<dbReference type="AlphaFoldDB" id="A0A8C7URQ4"/>
<feature type="region of interest" description="Disordered" evidence="9">
    <location>
        <begin position="794"/>
        <end position="842"/>
    </location>
</feature>
<keyword evidence="5" id="KW-0256">Endoplasmic reticulum</keyword>
<dbReference type="FunFam" id="1.20.1270.10:FF:000013">
    <property type="entry name" value="Hypoxia up-regulated protein 1"/>
    <property type="match status" value="1"/>
</dbReference>
<proteinExistence type="inferred from homology"/>
<evidence type="ECO:0000256" key="5">
    <source>
        <dbReference type="ARBA" id="ARBA00022824"/>
    </source>
</evidence>
<dbReference type="InterPro" id="IPR018181">
    <property type="entry name" value="Heat_shock_70_CS"/>
</dbReference>
<dbReference type="Gene3D" id="3.30.30.30">
    <property type="match status" value="1"/>
</dbReference>
<dbReference type="SUPFAM" id="SSF100934">
    <property type="entry name" value="Heat shock protein 70kD (HSP70), C-terminal subdomain"/>
    <property type="match status" value="1"/>
</dbReference>
<dbReference type="FunFam" id="3.30.30.30:FF:000004">
    <property type="entry name" value="hypoxia up-regulated protein 1"/>
    <property type="match status" value="1"/>
</dbReference>
<dbReference type="PRINTS" id="PR00301">
    <property type="entry name" value="HEATSHOCK70"/>
</dbReference>
<dbReference type="Pfam" id="PF00012">
    <property type="entry name" value="HSP70"/>
    <property type="match status" value="1"/>
</dbReference>
<evidence type="ECO:0000256" key="2">
    <source>
        <dbReference type="ARBA" id="ARBA00007381"/>
    </source>
</evidence>
<dbReference type="Gene3D" id="1.20.1270.10">
    <property type="match status" value="1"/>
</dbReference>
<dbReference type="Gene3D" id="3.90.640.10">
    <property type="entry name" value="Actin, Chain A, domain 4"/>
    <property type="match status" value="1"/>
</dbReference>
<dbReference type="SUPFAM" id="SSF53067">
    <property type="entry name" value="Actin-like ATPase domain"/>
    <property type="match status" value="2"/>
</dbReference>
<evidence type="ECO:0000256" key="7">
    <source>
        <dbReference type="ARBA" id="ARBA00023186"/>
    </source>
</evidence>
<evidence type="ECO:0000256" key="3">
    <source>
        <dbReference type="ARBA" id="ARBA00022729"/>
    </source>
</evidence>
<dbReference type="PROSITE" id="PS00329">
    <property type="entry name" value="HSP70_2"/>
    <property type="match status" value="1"/>
</dbReference>
<dbReference type="InterPro" id="IPR029048">
    <property type="entry name" value="HSP70_C_sf"/>
</dbReference>
<dbReference type="InterPro" id="IPR043129">
    <property type="entry name" value="ATPase_NBD"/>
</dbReference>